<dbReference type="Pfam" id="PF00264">
    <property type="entry name" value="Tyrosinase"/>
    <property type="match status" value="1"/>
</dbReference>
<dbReference type="InterPro" id="IPR008922">
    <property type="entry name" value="Di-copper_centre_dom_sf"/>
</dbReference>
<keyword evidence="1" id="KW-0479">Metal-binding</keyword>
<dbReference type="InterPro" id="IPR050316">
    <property type="entry name" value="Tyrosinase/Hemocyanin"/>
</dbReference>
<dbReference type="InterPro" id="IPR002227">
    <property type="entry name" value="Tyrosinase_Cu-bd"/>
</dbReference>
<evidence type="ECO:0000313" key="7">
    <source>
        <dbReference type="Proteomes" id="UP001059893"/>
    </source>
</evidence>
<dbReference type="PROSITE" id="PS00498">
    <property type="entry name" value="TYROSINASE_2"/>
    <property type="match status" value="1"/>
</dbReference>
<dbReference type="PROSITE" id="PS00497">
    <property type="entry name" value="TYROSINASE_1"/>
    <property type="match status" value="1"/>
</dbReference>
<reference evidence="6" key="1">
    <citation type="submission" date="2021-01" db="EMBL/GenBank/DDBJ databases">
        <title>Deciphering the adaptive evolutionary patterns associated with biogeogrpahic diversity in the finger millet blast pathogen Magnaporthe oryzae in Eastern Africa.</title>
        <authorList>
            <person name="Onyema G."/>
            <person name="Shittu T.A."/>
            <person name="Dodsworth S."/>
            <person name="Devilliers S."/>
            <person name="Muthumeenakshi S."/>
            <person name="Sreenivasaprasad S."/>
        </authorList>
    </citation>
    <scope>NUCLEOTIDE SEQUENCE</scope>
    <source>
        <strain evidence="6">D15/s37</strain>
    </source>
</reference>
<proteinExistence type="predicted"/>
<dbReference type="PANTHER" id="PTHR11474">
    <property type="entry name" value="TYROSINASE FAMILY MEMBER"/>
    <property type="match status" value="1"/>
</dbReference>
<sequence>MHVDIPSVLAGFACLATAVSGSALPPASSAEKLLTSLQKQAVAALKERGAGANGCTVENAAVRRDWAKLSKKERKEYIRAVQCLRSAPAKGDPSFAPGAKTRFDDFVAVHINNTLSIHGTGNFLTWHRYVTWAYENALREECGYKGTQPYWNWFHRADDMTKSPVFDGSDTSLGGNGEFKAHNGTLGGAGAIFIPPGVGGGCVTKGPFVDFPANIGPVRPGMDGMVPSPTGPLGPNPRCLTRDLSNVVSRTYFTHANLHNLTLGAASGSIELMQNEFQGRFADGFLGMHGAGHFGVGGDASDLFSSITDPSFYMHHSMVDFVYWIWQALHPDLAGDIAGSITVNNSPPSREARKDDLLPMGVTTQDRPIGDLLDTLGGTPGCYIFEYW</sequence>
<evidence type="ECO:0000256" key="1">
    <source>
        <dbReference type="ARBA" id="ARBA00022723"/>
    </source>
</evidence>
<evidence type="ECO:0000256" key="2">
    <source>
        <dbReference type="ARBA" id="ARBA00023002"/>
    </source>
</evidence>
<name>A0ABQ8NT11_PYRGI</name>
<gene>
    <name evidence="6" type="ORF">MCOR33_002883</name>
</gene>
<accession>A0ABQ8NT11</accession>
<evidence type="ECO:0000256" key="3">
    <source>
        <dbReference type="SAM" id="SignalP"/>
    </source>
</evidence>
<comment type="caution">
    <text evidence="6">The sequence shown here is derived from an EMBL/GenBank/DDBJ whole genome shotgun (WGS) entry which is preliminary data.</text>
</comment>
<keyword evidence="3" id="KW-0732">Signal</keyword>
<dbReference type="EMBL" id="JABSND010000035">
    <property type="protein sequence ID" value="KAI6301604.1"/>
    <property type="molecule type" value="Genomic_DNA"/>
</dbReference>
<keyword evidence="7" id="KW-1185">Reference proteome</keyword>
<evidence type="ECO:0000259" key="4">
    <source>
        <dbReference type="PROSITE" id="PS00497"/>
    </source>
</evidence>
<dbReference type="PRINTS" id="PR00092">
    <property type="entry name" value="TYROSINASE"/>
</dbReference>
<feature type="domain" description="Tyrosinase copper-binding" evidence="4">
    <location>
        <begin position="118"/>
        <end position="135"/>
    </location>
</feature>
<feature type="domain" description="Tyrosinase copper-binding" evidence="5">
    <location>
        <begin position="309"/>
        <end position="320"/>
    </location>
</feature>
<feature type="signal peptide" evidence="3">
    <location>
        <begin position="1"/>
        <end position="21"/>
    </location>
</feature>
<protein>
    <recommendedName>
        <fullName evidence="4 5">Tyrosinase copper-binding domain-containing protein</fullName>
    </recommendedName>
</protein>
<evidence type="ECO:0000313" key="6">
    <source>
        <dbReference type="EMBL" id="KAI6301604.1"/>
    </source>
</evidence>
<feature type="chain" id="PRO_5045985746" description="Tyrosinase copper-binding domain-containing protein" evidence="3">
    <location>
        <begin position="22"/>
        <end position="388"/>
    </location>
</feature>
<dbReference type="SUPFAM" id="SSF48056">
    <property type="entry name" value="Di-copper centre-containing domain"/>
    <property type="match status" value="1"/>
</dbReference>
<dbReference type="Proteomes" id="UP001059893">
    <property type="component" value="Unassembled WGS sequence"/>
</dbReference>
<dbReference type="Gene3D" id="1.10.1280.10">
    <property type="entry name" value="Di-copper center containing domain from catechol oxidase"/>
    <property type="match status" value="1"/>
</dbReference>
<organism evidence="6 7">
    <name type="scientific">Pyricularia grisea</name>
    <name type="common">Crabgrass-specific blast fungus</name>
    <name type="synonym">Magnaporthe grisea</name>
    <dbReference type="NCBI Taxonomy" id="148305"/>
    <lineage>
        <taxon>Eukaryota</taxon>
        <taxon>Fungi</taxon>
        <taxon>Dikarya</taxon>
        <taxon>Ascomycota</taxon>
        <taxon>Pezizomycotina</taxon>
        <taxon>Sordariomycetes</taxon>
        <taxon>Sordariomycetidae</taxon>
        <taxon>Magnaporthales</taxon>
        <taxon>Pyriculariaceae</taxon>
        <taxon>Pyricularia</taxon>
    </lineage>
</organism>
<keyword evidence="2" id="KW-0560">Oxidoreductase</keyword>
<dbReference type="PANTHER" id="PTHR11474:SF125">
    <property type="entry name" value="N-ACETYL-6-HYDROXYTRYPTOPHAN OXIDASE IVOB-RELATED"/>
    <property type="match status" value="1"/>
</dbReference>
<evidence type="ECO:0000259" key="5">
    <source>
        <dbReference type="PROSITE" id="PS00498"/>
    </source>
</evidence>